<dbReference type="PANTHER" id="PTHR48090:SF7">
    <property type="entry name" value="RFBJ PROTEIN"/>
    <property type="match status" value="1"/>
</dbReference>
<proteinExistence type="predicted"/>
<dbReference type="AlphaFoldDB" id="A0A0W1R4R0"/>
<keyword evidence="2" id="KW-1133">Transmembrane helix</keyword>
<evidence type="ECO:0000256" key="1">
    <source>
        <dbReference type="SAM" id="MobiDB-lite"/>
    </source>
</evidence>
<evidence type="ECO:0000256" key="2">
    <source>
        <dbReference type="SAM" id="Phobius"/>
    </source>
</evidence>
<dbReference type="RefSeq" id="WP_058583113.1">
    <property type="nucleotide sequence ID" value="NZ_LOPU01000031.1"/>
</dbReference>
<evidence type="ECO:0000313" key="4">
    <source>
        <dbReference type="EMBL" id="KTG08393.1"/>
    </source>
</evidence>
<dbReference type="STRING" id="1514971.AUR64_19370"/>
<dbReference type="Pfam" id="PF00535">
    <property type="entry name" value="Glycos_transf_2"/>
    <property type="match status" value="2"/>
</dbReference>
<protein>
    <recommendedName>
        <fullName evidence="3">Glycosyltransferase 2-like domain-containing protein</fullName>
    </recommendedName>
</protein>
<dbReference type="InterPro" id="IPR029044">
    <property type="entry name" value="Nucleotide-diphossugar_trans"/>
</dbReference>
<dbReference type="InterPro" id="IPR050256">
    <property type="entry name" value="Glycosyltransferase_2"/>
</dbReference>
<organism evidence="4 5">
    <name type="scientific">Haloprofundus marisrubri</name>
    <dbReference type="NCBI Taxonomy" id="1514971"/>
    <lineage>
        <taxon>Archaea</taxon>
        <taxon>Methanobacteriati</taxon>
        <taxon>Methanobacteriota</taxon>
        <taxon>Stenosarchaea group</taxon>
        <taxon>Halobacteria</taxon>
        <taxon>Halobacteriales</taxon>
        <taxon>Haloferacaceae</taxon>
        <taxon>Haloprofundus</taxon>
    </lineage>
</organism>
<evidence type="ECO:0000259" key="3">
    <source>
        <dbReference type="Pfam" id="PF00535"/>
    </source>
</evidence>
<dbReference type="OrthoDB" id="11098at2157"/>
<reference evidence="4 5" key="1">
    <citation type="submission" date="2015-12" db="EMBL/GenBank/DDBJ databases">
        <title>Haloprofundus marisrubri gen. nov., sp. nov., an extremely halophilic archaeon isolated from the Discovery deep brine-seawater interface in the Red Sea.</title>
        <authorList>
            <person name="Zhang G."/>
            <person name="Stingl U."/>
            <person name="Rashid M."/>
        </authorList>
    </citation>
    <scope>NUCLEOTIDE SEQUENCE [LARGE SCALE GENOMIC DNA]</scope>
    <source>
        <strain evidence="4 5">SB9</strain>
    </source>
</reference>
<keyword evidence="2" id="KW-0812">Transmembrane</keyword>
<feature type="domain" description="Glycosyltransferase 2-like" evidence="3">
    <location>
        <begin position="107"/>
        <end position="225"/>
    </location>
</feature>
<dbReference type="EMBL" id="LOPU01000031">
    <property type="protein sequence ID" value="KTG08393.1"/>
    <property type="molecule type" value="Genomic_DNA"/>
</dbReference>
<dbReference type="Proteomes" id="UP000054387">
    <property type="component" value="Unassembled WGS sequence"/>
</dbReference>
<name>A0A0W1R4R0_9EURY</name>
<evidence type="ECO:0000313" key="5">
    <source>
        <dbReference type="Proteomes" id="UP000054387"/>
    </source>
</evidence>
<feature type="region of interest" description="Disordered" evidence="1">
    <location>
        <begin position="60"/>
        <end position="103"/>
    </location>
</feature>
<dbReference type="PANTHER" id="PTHR48090">
    <property type="entry name" value="UNDECAPRENYL-PHOSPHATE 4-DEOXY-4-FORMAMIDO-L-ARABINOSE TRANSFERASE-RELATED"/>
    <property type="match status" value="1"/>
</dbReference>
<feature type="transmembrane region" description="Helical" evidence="2">
    <location>
        <begin position="332"/>
        <end position="351"/>
    </location>
</feature>
<dbReference type="CDD" id="cd04179">
    <property type="entry name" value="DPM_DPG-synthase_like"/>
    <property type="match status" value="1"/>
</dbReference>
<gene>
    <name evidence="4" type="ORF">AUR64_19370</name>
</gene>
<keyword evidence="2" id="KW-0472">Membrane</keyword>
<dbReference type="SUPFAM" id="SSF53448">
    <property type="entry name" value="Nucleotide-diphospho-sugar transferases"/>
    <property type="match status" value="1"/>
</dbReference>
<accession>A0A0W1R4R0</accession>
<feature type="transmembrane region" description="Helical" evidence="2">
    <location>
        <begin position="298"/>
        <end position="317"/>
    </location>
</feature>
<sequence>MYRDSRVGVVVPAYNEEGLVGDVIDTMPAFVDRVYVVDDQSTDGTWEEIQRHAKRANVAHVSERSRLVETDGGTAQLHRPAESSTDADDADNTDEKELGGFGSSTAFDERVVPIRLEENSGVGGAIKTGYERALADGIDVVAVMNGDGQMDPEKLDRLIDPVVSGDADYAKGNRLRYREYRNGMSAWRSFGNWLLTLLTKASSGYWKTMDPQNGYTAISREALETIEYQNLYERYGFCNDVLVKLNAHGLRVADVAIPAVYGDEESTIEYKTFVPRLSALLAKDFFWRLRVKYLTVDFHPLAGLYLFGAALAGAGALDSLKGAVSDDADSSGGVLASIGVVSMLLAMVFDMQENEELEVRRE</sequence>
<dbReference type="InterPro" id="IPR001173">
    <property type="entry name" value="Glyco_trans_2-like"/>
</dbReference>
<dbReference type="Gene3D" id="3.90.550.10">
    <property type="entry name" value="Spore Coat Polysaccharide Biosynthesis Protein SpsA, Chain A"/>
    <property type="match status" value="1"/>
</dbReference>
<keyword evidence="5" id="KW-1185">Reference proteome</keyword>
<comment type="caution">
    <text evidence="4">The sequence shown here is derived from an EMBL/GenBank/DDBJ whole genome shotgun (WGS) entry which is preliminary data.</text>
</comment>
<feature type="domain" description="Glycosyltransferase 2-like" evidence="3">
    <location>
        <begin position="9"/>
        <end position="64"/>
    </location>
</feature>